<proteinExistence type="predicted"/>
<evidence type="ECO:0000256" key="1">
    <source>
        <dbReference type="SAM" id="MobiDB-lite"/>
    </source>
</evidence>
<dbReference type="PANTHER" id="PTHR32061">
    <property type="entry name" value="NMDA RECEPTOR SYNAPTONUCLEAR SIGNALING AND NEURONAL MIGRATION FACTOR"/>
    <property type="match status" value="1"/>
</dbReference>
<accession>A0A9W3B8V4</accession>
<evidence type="ECO:0000313" key="2">
    <source>
        <dbReference type="Proteomes" id="UP001165740"/>
    </source>
</evidence>
<evidence type="ECO:0000313" key="3">
    <source>
        <dbReference type="RefSeq" id="XP_055895892.1"/>
    </source>
</evidence>
<dbReference type="GO" id="GO:2001222">
    <property type="term" value="P:regulation of neuron migration"/>
    <property type="evidence" value="ECO:0007669"/>
    <property type="project" value="InterPro"/>
</dbReference>
<dbReference type="GO" id="GO:0048168">
    <property type="term" value="P:regulation of neuronal synaptic plasticity"/>
    <property type="evidence" value="ECO:0007669"/>
    <property type="project" value="InterPro"/>
</dbReference>
<protein>
    <submittedName>
        <fullName evidence="3">Uncharacterized protein LOC106060195</fullName>
    </submittedName>
</protein>
<feature type="region of interest" description="Disordered" evidence="1">
    <location>
        <begin position="150"/>
        <end position="179"/>
    </location>
</feature>
<gene>
    <name evidence="3" type="primary">LOC106060195</name>
</gene>
<feature type="compositionally biased region" description="Basic and acidic residues" evidence="1">
    <location>
        <begin position="150"/>
        <end position="160"/>
    </location>
</feature>
<dbReference type="OrthoDB" id="6161298at2759"/>
<keyword evidence="2" id="KW-1185">Reference proteome</keyword>
<dbReference type="AlphaFoldDB" id="A0A9W3B8V4"/>
<dbReference type="Proteomes" id="UP001165740">
    <property type="component" value="Chromosome 9"/>
</dbReference>
<organism evidence="2 3">
    <name type="scientific">Biomphalaria glabrata</name>
    <name type="common">Bloodfluke planorb</name>
    <name type="synonym">Freshwater snail</name>
    <dbReference type="NCBI Taxonomy" id="6526"/>
    <lineage>
        <taxon>Eukaryota</taxon>
        <taxon>Metazoa</taxon>
        <taxon>Spiralia</taxon>
        <taxon>Lophotrochozoa</taxon>
        <taxon>Mollusca</taxon>
        <taxon>Gastropoda</taxon>
        <taxon>Heterobranchia</taxon>
        <taxon>Euthyneura</taxon>
        <taxon>Panpulmonata</taxon>
        <taxon>Hygrophila</taxon>
        <taxon>Lymnaeoidea</taxon>
        <taxon>Planorbidae</taxon>
        <taxon>Biomphalaria</taxon>
    </lineage>
</organism>
<sequence length="457" mass="52724">MKFSDVNEGKERPTNLRVRLSYCYQPANAHRRAQNMPETTVAKKMAIALPQVIRGYPGQFMIKRPDTADSDDNMESDQWQDYSATYRHILPSPRVNTAKDWLNFSDKDYVMPSHVRDILLSEGVGSTTVDSWLQNREGRHKRAQAMQHYESLRPRRESRVRPLPPLHKNTPLVSQHTSTRVTSYVPSTEPLVSSVETIDAQTVVKINTSILDTQNLSGSTHEEVTSQSPQLQQLREPDQKWLTEQNQERQLMQGTTRPRLVIISSKVSRCISMTRAVKKDGHVLFVVYDFETWSFNEIISECQFKLDDYMRGCRAQSILIFCNGGPGYMYLLKHYVLTSQKIFQPQYHRAREFWHCLGQLISKLTPESACIHVIGCQLQGTKQAELLKTCLDQVIEPNRVKIESISEDDADGRTKIGFYFNYRKYLLWRCKSDVTQPAVNKYFIYNSLDPGSEDTLE</sequence>
<name>A0A9W3B8V4_BIOGL</name>
<dbReference type="GeneID" id="106060195"/>
<dbReference type="RefSeq" id="XP_055895892.1">
    <property type="nucleotide sequence ID" value="XM_056039917.1"/>
</dbReference>
<reference evidence="3" key="1">
    <citation type="submission" date="2025-08" db="UniProtKB">
        <authorList>
            <consortium name="RefSeq"/>
        </authorList>
    </citation>
    <scope>IDENTIFICATION</scope>
</reference>
<dbReference type="InterPro" id="IPR033374">
    <property type="entry name" value="NSMF"/>
</dbReference>